<evidence type="ECO:0000256" key="1">
    <source>
        <dbReference type="SAM" id="Phobius"/>
    </source>
</evidence>
<feature type="transmembrane region" description="Helical" evidence="1">
    <location>
        <begin position="198"/>
        <end position="222"/>
    </location>
</feature>
<dbReference type="GeneID" id="96954769"/>
<protein>
    <submittedName>
        <fullName evidence="2">Metal-dependent hydrolase</fullName>
    </submittedName>
</protein>
<reference evidence="2 3" key="1">
    <citation type="journal article" date="2019" name="Int. J. Syst. Evol. Microbiol.">
        <title>The Global Catalogue of Microorganisms (GCM) 10K type strain sequencing project: providing services to taxonomists for standard genome sequencing and annotation.</title>
        <authorList>
            <consortium name="The Broad Institute Genomics Platform"/>
            <consortium name="The Broad Institute Genome Sequencing Center for Infectious Disease"/>
            <person name="Wu L."/>
            <person name="Ma J."/>
        </authorList>
    </citation>
    <scope>NUCLEOTIDE SEQUENCE [LARGE SCALE GENOMIC DNA]</scope>
    <source>
        <strain evidence="2 3">GX21</strain>
    </source>
</reference>
<dbReference type="InterPro" id="IPR007404">
    <property type="entry name" value="YdjM-like"/>
</dbReference>
<keyword evidence="3" id="KW-1185">Reference proteome</keyword>
<dbReference type="RefSeq" id="WP_379705116.1">
    <property type="nucleotide sequence ID" value="NZ_JBHTAT010000001.1"/>
</dbReference>
<keyword evidence="1" id="KW-1133">Transmembrane helix</keyword>
<feature type="transmembrane region" description="Helical" evidence="1">
    <location>
        <begin position="73"/>
        <end position="94"/>
    </location>
</feature>
<evidence type="ECO:0000313" key="3">
    <source>
        <dbReference type="Proteomes" id="UP001596434"/>
    </source>
</evidence>
<keyword evidence="1" id="KW-0812">Transmembrane</keyword>
<feature type="transmembrane region" description="Helical" evidence="1">
    <location>
        <begin position="153"/>
        <end position="171"/>
    </location>
</feature>
<feature type="transmembrane region" description="Helical" evidence="1">
    <location>
        <begin position="101"/>
        <end position="117"/>
    </location>
</feature>
<dbReference type="GO" id="GO:0016787">
    <property type="term" value="F:hydrolase activity"/>
    <property type="evidence" value="ECO:0007669"/>
    <property type="project" value="UniProtKB-KW"/>
</dbReference>
<keyword evidence="1" id="KW-0472">Membrane</keyword>
<accession>A0ABD6A125</accession>
<feature type="transmembrane region" description="Helical" evidence="1">
    <location>
        <begin position="290"/>
        <end position="314"/>
    </location>
</feature>
<proteinExistence type="predicted"/>
<name>A0ABD6A125_9EURY</name>
<dbReference type="Pfam" id="PF04307">
    <property type="entry name" value="YdjM"/>
    <property type="match status" value="1"/>
</dbReference>
<evidence type="ECO:0000313" key="2">
    <source>
        <dbReference type="EMBL" id="MFC7256380.1"/>
    </source>
</evidence>
<keyword evidence="2" id="KW-0378">Hydrolase</keyword>
<feature type="transmembrane region" description="Helical" evidence="1">
    <location>
        <begin position="234"/>
        <end position="252"/>
    </location>
</feature>
<organism evidence="2 3">
    <name type="scientific">Haloplanus litoreus</name>
    <dbReference type="NCBI Taxonomy" id="767515"/>
    <lineage>
        <taxon>Archaea</taxon>
        <taxon>Methanobacteriati</taxon>
        <taxon>Methanobacteriota</taxon>
        <taxon>Stenosarchaea group</taxon>
        <taxon>Halobacteria</taxon>
        <taxon>Halobacteriales</taxon>
        <taxon>Haloferacaceae</taxon>
        <taxon>Haloplanus</taxon>
    </lineage>
</organism>
<gene>
    <name evidence="2" type="ORF">ACFQKE_13925</name>
</gene>
<feature type="transmembrane region" description="Helical" evidence="1">
    <location>
        <begin position="258"/>
        <end position="278"/>
    </location>
</feature>
<dbReference type="EMBL" id="JBHTAT010000001">
    <property type="protein sequence ID" value="MFC7256380.1"/>
    <property type="molecule type" value="Genomic_DNA"/>
</dbReference>
<comment type="caution">
    <text evidence="2">The sequence shown here is derived from an EMBL/GenBank/DDBJ whole genome shotgun (WGS) entry which is preliminary data.</text>
</comment>
<sequence>MFVGHAALAFAIVAGVAVARDWTAERALAVGLLAGAFAALPDVDIAYALVGVAAAAGGDALTLASAFWSTGNLVHRAVTHSLALAPAVALIAALARRNRRAGAVAAALAGLLVAVAWTASGPLGVVVTVPFVAGAVLLGSLAGRYTDLTPSQVFGVGVVGLASHPFGDLFTGDPPAMLYPLDATLVSERVTLAADPTLHLLGAFGVELATIWAAVAVAGLATGLRPRTAVGPRAGLGAGYAASVLLIPAPTLDLSYPFVFSVLGVGLVGALPRVRVVGTPAGPTVEPPDWLAALLTGLSAITVAWLAYTVAYVVV</sequence>
<feature type="transmembrane region" description="Helical" evidence="1">
    <location>
        <begin position="123"/>
        <end position="141"/>
    </location>
</feature>
<dbReference type="Proteomes" id="UP001596434">
    <property type="component" value="Unassembled WGS sequence"/>
</dbReference>
<dbReference type="AlphaFoldDB" id="A0ABD6A125"/>